<dbReference type="PROSITE" id="PS00356">
    <property type="entry name" value="HTH_LACI_1"/>
    <property type="match status" value="1"/>
</dbReference>
<dbReference type="PANTHER" id="PTHR30146">
    <property type="entry name" value="LACI-RELATED TRANSCRIPTIONAL REPRESSOR"/>
    <property type="match status" value="1"/>
</dbReference>
<dbReference type="CDD" id="cd06267">
    <property type="entry name" value="PBP1_LacI_sugar_binding-like"/>
    <property type="match status" value="1"/>
</dbReference>
<dbReference type="EMBL" id="BMJI01000012">
    <property type="protein sequence ID" value="GGC93457.1"/>
    <property type="molecule type" value="Genomic_DNA"/>
</dbReference>
<dbReference type="PANTHER" id="PTHR30146:SF155">
    <property type="entry name" value="ALANINE RACEMASE"/>
    <property type="match status" value="1"/>
</dbReference>
<keyword evidence="2" id="KW-0238">DNA-binding</keyword>
<dbReference type="Proteomes" id="UP000597761">
    <property type="component" value="Unassembled WGS sequence"/>
</dbReference>
<accession>A0ABQ1PB72</accession>
<gene>
    <name evidence="5" type="ORF">GCM10011512_20640</name>
</gene>
<keyword evidence="3" id="KW-0804">Transcription</keyword>
<dbReference type="PROSITE" id="PS50932">
    <property type="entry name" value="HTH_LACI_2"/>
    <property type="match status" value="1"/>
</dbReference>
<dbReference type="InterPro" id="IPR046335">
    <property type="entry name" value="LacI/GalR-like_sensor"/>
</dbReference>
<dbReference type="SMART" id="SM00354">
    <property type="entry name" value="HTH_LACI"/>
    <property type="match status" value="1"/>
</dbReference>
<name>A0ABQ1PB72_9MICC</name>
<dbReference type="SUPFAM" id="SSF47413">
    <property type="entry name" value="lambda repressor-like DNA-binding domains"/>
    <property type="match status" value="1"/>
</dbReference>
<organism evidence="5 6">
    <name type="scientific">Tersicoccus solisilvae</name>
    <dbReference type="NCBI Taxonomy" id="1882339"/>
    <lineage>
        <taxon>Bacteria</taxon>
        <taxon>Bacillati</taxon>
        <taxon>Actinomycetota</taxon>
        <taxon>Actinomycetes</taxon>
        <taxon>Micrococcales</taxon>
        <taxon>Micrococcaceae</taxon>
        <taxon>Tersicoccus</taxon>
    </lineage>
</organism>
<dbReference type="InterPro" id="IPR028082">
    <property type="entry name" value="Peripla_BP_I"/>
</dbReference>
<evidence type="ECO:0000256" key="2">
    <source>
        <dbReference type="ARBA" id="ARBA00023125"/>
    </source>
</evidence>
<sequence length="337" mass="35463">MGVTISDVARAAGVSKGAVSYALNDRPGVSEQTRRRILAHARDLGFRPNAQARSLSSARAFAVGLVIARDPGLLGSDPFFPGFIAGLETVLSDEDVTLVLTVVTRPGAEERAYRRLAEGSRVDGFVLSDLRCADSRIALLQRTGLPVVTLNRPDAPSPFPAVVVDDTAGVRDAVEHLIGLGHRRVGHVAGPSELIHGRSRWRAWRDTMAAHGLATDLVAETDFGAARGVEATLELLGRPDPPTALVYANDVMAVAGMSAIAATGRTVPGDISVVGYDDAPIAAHLHPGLTTVTTSPVHWGELTARLLLRCVENGPRQADTIMTPPSLVVRGTTAPPA</sequence>
<evidence type="ECO:0000259" key="4">
    <source>
        <dbReference type="PROSITE" id="PS50932"/>
    </source>
</evidence>
<protein>
    <submittedName>
        <fullName evidence="5">LacI family transcriptional regulator</fullName>
    </submittedName>
</protein>
<reference evidence="6" key="1">
    <citation type="journal article" date="2019" name="Int. J. Syst. Evol. Microbiol.">
        <title>The Global Catalogue of Microorganisms (GCM) 10K type strain sequencing project: providing services to taxonomists for standard genome sequencing and annotation.</title>
        <authorList>
            <consortium name="The Broad Institute Genomics Platform"/>
            <consortium name="The Broad Institute Genome Sequencing Center for Infectious Disease"/>
            <person name="Wu L."/>
            <person name="Ma J."/>
        </authorList>
    </citation>
    <scope>NUCLEOTIDE SEQUENCE [LARGE SCALE GENOMIC DNA]</scope>
    <source>
        <strain evidence="6">CGMCC 1.15480</strain>
    </source>
</reference>
<keyword evidence="1" id="KW-0805">Transcription regulation</keyword>
<evidence type="ECO:0000313" key="6">
    <source>
        <dbReference type="Proteomes" id="UP000597761"/>
    </source>
</evidence>
<dbReference type="Gene3D" id="1.10.260.40">
    <property type="entry name" value="lambda repressor-like DNA-binding domains"/>
    <property type="match status" value="1"/>
</dbReference>
<evidence type="ECO:0000256" key="3">
    <source>
        <dbReference type="ARBA" id="ARBA00023163"/>
    </source>
</evidence>
<dbReference type="SUPFAM" id="SSF53822">
    <property type="entry name" value="Periplasmic binding protein-like I"/>
    <property type="match status" value="1"/>
</dbReference>
<dbReference type="Gene3D" id="3.40.50.2300">
    <property type="match status" value="2"/>
</dbReference>
<dbReference type="RefSeq" id="WP_188668318.1">
    <property type="nucleotide sequence ID" value="NZ_BMJI01000012.1"/>
</dbReference>
<dbReference type="InterPro" id="IPR000843">
    <property type="entry name" value="HTH_LacI"/>
</dbReference>
<dbReference type="Pfam" id="PF00356">
    <property type="entry name" value="LacI"/>
    <property type="match status" value="1"/>
</dbReference>
<proteinExistence type="predicted"/>
<evidence type="ECO:0000256" key="1">
    <source>
        <dbReference type="ARBA" id="ARBA00023015"/>
    </source>
</evidence>
<dbReference type="InterPro" id="IPR010982">
    <property type="entry name" value="Lambda_DNA-bd_dom_sf"/>
</dbReference>
<dbReference type="Pfam" id="PF13377">
    <property type="entry name" value="Peripla_BP_3"/>
    <property type="match status" value="1"/>
</dbReference>
<keyword evidence="6" id="KW-1185">Reference proteome</keyword>
<comment type="caution">
    <text evidence="5">The sequence shown here is derived from an EMBL/GenBank/DDBJ whole genome shotgun (WGS) entry which is preliminary data.</text>
</comment>
<evidence type="ECO:0000313" key="5">
    <source>
        <dbReference type="EMBL" id="GGC93457.1"/>
    </source>
</evidence>
<feature type="domain" description="HTH lacI-type" evidence="4">
    <location>
        <begin position="3"/>
        <end position="57"/>
    </location>
</feature>
<dbReference type="CDD" id="cd01392">
    <property type="entry name" value="HTH_LacI"/>
    <property type="match status" value="1"/>
</dbReference>